<dbReference type="Proteomes" id="UP000629619">
    <property type="component" value="Unassembled WGS sequence"/>
</dbReference>
<protein>
    <submittedName>
        <fullName evidence="1">Preprotein translocase SecA</fullName>
    </submittedName>
</protein>
<dbReference type="SUPFAM" id="SSF48452">
    <property type="entry name" value="TPR-like"/>
    <property type="match status" value="1"/>
</dbReference>
<dbReference type="AlphaFoldDB" id="A0A919TKP4"/>
<accession>A0A919TKP4</accession>
<gene>
    <name evidence="1" type="ORF">Asi03nite_30220</name>
</gene>
<organism evidence="1 2">
    <name type="scientific">Actinoplanes siamensis</name>
    <dbReference type="NCBI Taxonomy" id="1223317"/>
    <lineage>
        <taxon>Bacteria</taxon>
        <taxon>Bacillati</taxon>
        <taxon>Actinomycetota</taxon>
        <taxon>Actinomycetes</taxon>
        <taxon>Micromonosporales</taxon>
        <taxon>Micromonosporaceae</taxon>
        <taxon>Actinoplanes</taxon>
    </lineage>
</organism>
<evidence type="ECO:0000313" key="1">
    <source>
        <dbReference type="EMBL" id="GIF05484.1"/>
    </source>
</evidence>
<dbReference type="EMBL" id="BOMW01000027">
    <property type="protein sequence ID" value="GIF05484.1"/>
    <property type="molecule type" value="Genomic_DNA"/>
</dbReference>
<keyword evidence="2" id="KW-1185">Reference proteome</keyword>
<name>A0A919TKP4_9ACTN</name>
<sequence length="321" mass="34263">MLITTDLTSADLTEIRQSALGAADPLGVAAALADAVETGRLADQEDAGLALALAAEIAESRSRLDAALRYADRAVEAYGARDDSQAGAARALRARILFRSGRADEAMAELEPLRPLLTRHSDAAAYIGAALTVGGRNRTAEEWLTEAVKAALAERGTAAEPSTADEAGLLFFLLQQRHRTRHALGLPHDSHDNLADKLETRLANASAAAAAEDLVFWPRAEFDRLIERWPALTEAYGATWDEHRARLERALTSGPTVTLRTGTVDGLASAAGADGDPADPKTRSAYARRQAAVAWPPERNEACWCGSGSKYKKCCLPRGRA</sequence>
<dbReference type="RefSeq" id="WP_203680249.1">
    <property type="nucleotide sequence ID" value="NZ_BOMW01000027.1"/>
</dbReference>
<dbReference type="Gene3D" id="1.25.40.10">
    <property type="entry name" value="Tetratricopeptide repeat domain"/>
    <property type="match status" value="1"/>
</dbReference>
<dbReference type="InterPro" id="IPR004027">
    <property type="entry name" value="SEC_C_motif"/>
</dbReference>
<dbReference type="InterPro" id="IPR011990">
    <property type="entry name" value="TPR-like_helical_dom_sf"/>
</dbReference>
<dbReference type="Pfam" id="PF02810">
    <property type="entry name" value="SEC-C"/>
    <property type="match status" value="1"/>
</dbReference>
<evidence type="ECO:0000313" key="2">
    <source>
        <dbReference type="Proteomes" id="UP000629619"/>
    </source>
</evidence>
<proteinExistence type="predicted"/>
<dbReference type="Gene3D" id="3.10.450.50">
    <property type="match status" value="1"/>
</dbReference>
<comment type="caution">
    <text evidence="1">The sequence shown here is derived from an EMBL/GenBank/DDBJ whole genome shotgun (WGS) entry which is preliminary data.</text>
</comment>
<reference evidence="1" key="1">
    <citation type="submission" date="2021-01" db="EMBL/GenBank/DDBJ databases">
        <title>Whole genome shotgun sequence of Actinoplanes siamensis NBRC 109076.</title>
        <authorList>
            <person name="Komaki H."/>
            <person name="Tamura T."/>
        </authorList>
    </citation>
    <scope>NUCLEOTIDE SEQUENCE</scope>
    <source>
        <strain evidence="1">NBRC 109076</strain>
    </source>
</reference>
<dbReference type="SUPFAM" id="SSF103642">
    <property type="entry name" value="Sec-C motif"/>
    <property type="match status" value="1"/>
</dbReference>